<evidence type="ECO:0000256" key="5">
    <source>
        <dbReference type="ARBA" id="ARBA00023136"/>
    </source>
</evidence>
<sequence length="1002" mass="111990">MKFGNIEWWNYYVDYDALKKLFPSTPLDPSYLSTQQHAEATSILPTSRREGHATPEQFRAALDKERQKVANFYRSKFDDLQQSYKLLLHETAALEERDLLGDDVIKEEDEEEDDDDVDDEGHHHHHHHHHHADESEGLLPPPSPSASMTPGRQIRPRPSIISRWTPGWSRRRSVIGNNPHEADLLEAQLFPGTKRARSRSANRGGTHRSVASSQTEDAGADYFSVPTRGGKVPPPKKARRSSDFESSENEGGLHVVGSTTLERRTSVSSASSHEHDRDFLSYGRRRLVGGLGLMIMDTAYVPTWAHEDDEVEEEQGDNVESGTNNIRPAPVYVWMGSSDHATVMRIGFKKRISAVWLEAYSLKQYVELNLTAFEKILKKYDKNTASKLKKDYIQNVVLKSNPWVSEDREALDHLLSKLLFLYRRVVTGGDEDIAKEQLRSQLREKIVVDRETVWSEMVSGRRGEGIFRSVEQDAAETFTPDGGFIRTPLGRIGVPGWLTGKGLIFVAALGVLVAICLVQPFERVEESNCLAMLVFCTILWATEAIPLFVTSLAVPLLTVVLRVLRSSDEADVRLSAAEATKYIFSQMFSPTIMLLIGGFTIAAVLSKTRLDVMTASRILNAAGTKPSVVLLVLMCVATFASMWISNVAAPTLCYALIKPITDELHPKSVFSKCLIVNRHCPCIEHWRTSLAHLLPQNLIALLAMDPPLSWLEWFSVSLPVASISIIAIWAFLHVNYRWEPDLMIPRMRKNTDSLSRTHYFVLFVSLVTIALWCVEKNLEWALGDMGIIAVIPLLAFFGTGILSKEDFHSFHWSIVFLAMGGIALGKATLSSGLLDDLDHVLEHLVEGLGLYSILIVFSFLALIIATFISHTIAAVLLVPIATRIGESLDEPHPRLLIMATALICSAGMGLPVSGFPNMTAITQENKLGQRFIGATDFLKNGIPASVLATFVICSIGQTRVGFESYEQNVLEKRAMRDKAKSREERAVKTREKVRYILLKCMR</sequence>
<evidence type="ECO:0000259" key="8">
    <source>
        <dbReference type="PROSITE" id="PS51382"/>
    </source>
</evidence>
<evidence type="ECO:0000256" key="1">
    <source>
        <dbReference type="ARBA" id="ARBA00004141"/>
    </source>
</evidence>
<feature type="transmembrane region" description="Helical" evidence="7">
    <location>
        <begin position="530"/>
        <end position="563"/>
    </location>
</feature>
<reference evidence="9 10" key="1">
    <citation type="submission" date="2018-11" db="EMBL/GenBank/DDBJ databases">
        <title>Genome sequence of Saitozyma podzolica DSM 27192.</title>
        <authorList>
            <person name="Aliyu H."/>
            <person name="Gorte O."/>
            <person name="Ochsenreither K."/>
        </authorList>
    </citation>
    <scope>NUCLEOTIDE SEQUENCE [LARGE SCALE GENOMIC DNA]</scope>
    <source>
        <strain evidence="9 10">DSM 27192</strain>
    </source>
</reference>
<proteinExistence type="predicted"/>
<feature type="compositionally biased region" description="Acidic residues" evidence="6">
    <location>
        <begin position="105"/>
        <end position="119"/>
    </location>
</feature>
<dbReference type="InterPro" id="IPR004331">
    <property type="entry name" value="SPX_dom"/>
</dbReference>
<keyword evidence="10" id="KW-1185">Reference proteome</keyword>
<feature type="transmembrane region" description="Helical" evidence="7">
    <location>
        <begin position="626"/>
        <end position="644"/>
    </location>
</feature>
<dbReference type="Pfam" id="PF03600">
    <property type="entry name" value="CitMHS"/>
    <property type="match status" value="1"/>
</dbReference>
<dbReference type="AlphaFoldDB" id="A0A427YCA5"/>
<keyword evidence="3 7" id="KW-0812">Transmembrane</keyword>
<name>A0A427YCA5_9TREE</name>
<keyword evidence="2" id="KW-0813">Transport</keyword>
<dbReference type="Proteomes" id="UP000279259">
    <property type="component" value="Unassembled WGS sequence"/>
</dbReference>
<dbReference type="GO" id="GO:0006797">
    <property type="term" value="P:polyphosphate metabolic process"/>
    <property type="evidence" value="ECO:0007669"/>
    <property type="project" value="TreeGrafter"/>
</dbReference>
<feature type="compositionally biased region" description="Polar residues" evidence="6">
    <location>
        <begin position="201"/>
        <end position="216"/>
    </location>
</feature>
<evidence type="ECO:0000313" key="9">
    <source>
        <dbReference type="EMBL" id="RSH88696.1"/>
    </source>
</evidence>
<dbReference type="CDD" id="cd01115">
    <property type="entry name" value="SLC13_permease"/>
    <property type="match status" value="1"/>
</dbReference>
<comment type="subcellular location">
    <subcellularLocation>
        <location evidence="1">Membrane</location>
        <topology evidence="1">Multi-pass membrane protein</topology>
    </subcellularLocation>
</comment>
<dbReference type="GO" id="GO:0006817">
    <property type="term" value="P:phosphate ion transport"/>
    <property type="evidence" value="ECO:0007669"/>
    <property type="project" value="TreeGrafter"/>
</dbReference>
<dbReference type="STRING" id="1890683.A0A427YCA5"/>
<evidence type="ECO:0000256" key="6">
    <source>
        <dbReference type="SAM" id="MobiDB-lite"/>
    </source>
</evidence>
<feature type="transmembrane region" description="Helical" evidence="7">
    <location>
        <begin position="496"/>
        <end position="518"/>
    </location>
</feature>
<feature type="region of interest" description="Disordered" evidence="6">
    <location>
        <begin position="99"/>
        <end position="163"/>
    </location>
</feature>
<dbReference type="Pfam" id="PF03105">
    <property type="entry name" value="SPX"/>
    <property type="match status" value="1"/>
</dbReference>
<feature type="region of interest" description="Disordered" evidence="6">
    <location>
        <begin position="190"/>
        <end position="275"/>
    </location>
</feature>
<evidence type="ECO:0000256" key="3">
    <source>
        <dbReference type="ARBA" id="ARBA00022692"/>
    </source>
</evidence>
<evidence type="ECO:0000256" key="7">
    <source>
        <dbReference type="SAM" id="Phobius"/>
    </source>
</evidence>
<feature type="transmembrane region" description="Helical" evidence="7">
    <location>
        <begin position="780"/>
        <end position="802"/>
    </location>
</feature>
<comment type="caution">
    <text evidence="9">The sequence shown here is derived from an EMBL/GenBank/DDBJ whole genome shotgun (WGS) entry which is preliminary data.</text>
</comment>
<feature type="transmembrane region" description="Helical" evidence="7">
    <location>
        <begin position="583"/>
        <end position="605"/>
    </location>
</feature>
<feature type="transmembrane region" description="Helical" evidence="7">
    <location>
        <begin position="757"/>
        <end position="774"/>
    </location>
</feature>
<evidence type="ECO:0000313" key="10">
    <source>
        <dbReference type="Proteomes" id="UP000279259"/>
    </source>
</evidence>
<evidence type="ECO:0000256" key="2">
    <source>
        <dbReference type="ARBA" id="ARBA00022448"/>
    </source>
</evidence>
<dbReference type="PROSITE" id="PS51382">
    <property type="entry name" value="SPX"/>
    <property type="match status" value="1"/>
</dbReference>
<dbReference type="InterPro" id="IPR004680">
    <property type="entry name" value="Cit_transptr-like_dom"/>
</dbReference>
<feature type="transmembrane region" description="Helical" evidence="7">
    <location>
        <begin position="849"/>
        <end position="882"/>
    </location>
</feature>
<protein>
    <submittedName>
        <fullName evidence="9">Low-affinity phosphate transporter</fullName>
    </submittedName>
</protein>
<organism evidence="9 10">
    <name type="scientific">Saitozyma podzolica</name>
    <dbReference type="NCBI Taxonomy" id="1890683"/>
    <lineage>
        <taxon>Eukaryota</taxon>
        <taxon>Fungi</taxon>
        <taxon>Dikarya</taxon>
        <taxon>Basidiomycota</taxon>
        <taxon>Agaricomycotina</taxon>
        <taxon>Tremellomycetes</taxon>
        <taxon>Tremellales</taxon>
        <taxon>Trimorphomycetaceae</taxon>
        <taxon>Saitozyma</taxon>
    </lineage>
</organism>
<keyword evidence="5 7" id="KW-0472">Membrane</keyword>
<keyword evidence="4 7" id="KW-1133">Transmembrane helix</keyword>
<gene>
    <name evidence="9" type="primary">PHO91</name>
    <name evidence="9" type="ORF">EHS25_002923</name>
</gene>
<dbReference type="OrthoDB" id="10260443at2759"/>
<evidence type="ECO:0000256" key="4">
    <source>
        <dbReference type="ARBA" id="ARBA00022989"/>
    </source>
</evidence>
<dbReference type="EMBL" id="RSCD01000016">
    <property type="protein sequence ID" value="RSH88696.1"/>
    <property type="molecule type" value="Genomic_DNA"/>
</dbReference>
<accession>A0A427YCA5</accession>
<feature type="transmembrane region" description="Helical" evidence="7">
    <location>
        <begin position="809"/>
        <end position="829"/>
    </location>
</feature>
<dbReference type="GO" id="GO:0005315">
    <property type="term" value="F:phosphate transmembrane transporter activity"/>
    <property type="evidence" value="ECO:0007669"/>
    <property type="project" value="TreeGrafter"/>
</dbReference>
<dbReference type="GO" id="GO:0005886">
    <property type="term" value="C:plasma membrane"/>
    <property type="evidence" value="ECO:0007669"/>
    <property type="project" value="TreeGrafter"/>
</dbReference>
<dbReference type="PANTHER" id="PTHR10283:SF92">
    <property type="entry name" value="LOW-AFFINITY PHOSPHATE TRANSPORTER PHO91"/>
    <property type="match status" value="1"/>
</dbReference>
<feature type="transmembrane region" description="Helical" evidence="7">
    <location>
        <begin position="713"/>
        <end position="736"/>
    </location>
</feature>
<feature type="domain" description="SPX" evidence="8">
    <location>
        <begin position="1"/>
        <end position="394"/>
    </location>
</feature>
<dbReference type="PANTHER" id="PTHR10283">
    <property type="entry name" value="SOLUTE CARRIER FAMILY 13 MEMBER"/>
    <property type="match status" value="1"/>
</dbReference>